<feature type="compositionally biased region" description="Basic and acidic residues" evidence="3">
    <location>
        <begin position="91"/>
        <end position="104"/>
    </location>
</feature>
<dbReference type="AlphaFoldDB" id="A0A4S2MJ29"/>
<evidence type="ECO:0000313" key="6">
    <source>
        <dbReference type="Proteomes" id="UP000298138"/>
    </source>
</evidence>
<dbReference type="OrthoDB" id="630895at2759"/>
<accession>A0A4S2MJ29</accession>
<feature type="region of interest" description="Disordered" evidence="3">
    <location>
        <begin position="645"/>
        <end position="935"/>
    </location>
</feature>
<feature type="region of interest" description="Disordered" evidence="3">
    <location>
        <begin position="339"/>
        <end position="412"/>
    </location>
</feature>
<protein>
    <submittedName>
        <fullName evidence="5">FabD/lysophospholipase-like protein</fullName>
    </submittedName>
</protein>
<feature type="compositionally biased region" description="Low complexity" evidence="3">
    <location>
        <begin position="824"/>
        <end position="833"/>
    </location>
</feature>
<feature type="compositionally biased region" description="Polar residues" evidence="3">
    <location>
        <begin position="118"/>
        <end position="148"/>
    </location>
</feature>
<dbReference type="SUPFAM" id="SSF52151">
    <property type="entry name" value="FabD/lysophospholipase-like"/>
    <property type="match status" value="1"/>
</dbReference>
<reference evidence="5 6" key="1">
    <citation type="submission" date="2019-04" db="EMBL/GenBank/DDBJ databases">
        <title>Comparative genomics and transcriptomics to analyze fruiting body development in filamentous ascomycetes.</title>
        <authorList>
            <consortium name="DOE Joint Genome Institute"/>
            <person name="Lutkenhaus R."/>
            <person name="Traeger S."/>
            <person name="Breuer J."/>
            <person name="Kuo A."/>
            <person name="Lipzen A."/>
            <person name="Pangilinan J."/>
            <person name="Dilworth D."/>
            <person name="Sandor L."/>
            <person name="Poggeler S."/>
            <person name="Barry K."/>
            <person name="Grigoriev I.V."/>
            <person name="Nowrousian M."/>
        </authorList>
    </citation>
    <scope>NUCLEOTIDE SEQUENCE [LARGE SCALE GENOMIC DNA]</scope>
    <source>
        <strain evidence="5 6">CBS 389.68</strain>
    </source>
</reference>
<evidence type="ECO:0000313" key="5">
    <source>
        <dbReference type="EMBL" id="TGZ76755.1"/>
    </source>
</evidence>
<proteinExistence type="predicted"/>
<feature type="short sequence motif" description="GXGXXG" evidence="2">
    <location>
        <begin position="221"/>
        <end position="226"/>
    </location>
</feature>
<feature type="compositionally biased region" description="Polar residues" evidence="3">
    <location>
        <begin position="645"/>
        <end position="660"/>
    </location>
</feature>
<dbReference type="Pfam" id="PF01734">
    <property type="entry name" value="Patatin"/>
    <property type="match status" value="1"/>
</dbReference>
<dbReference type="PANTHER" id="PTHR24185">
    <property type="entry name" value="CALCIUM-INDEPENDENT PHOSPHOLIPASE A2-GAMMA"/>
    <property type="match status" value="1"/>
</dbReference>
<feature type="region of interest" description="Disordered" evidence="3">
    <location>
        <begin position="17"/>
        <end position="63"/>
    </location>
</feature>
<gene>
    <name evidence="5" type="ORF">EX30DRAFT_352388</name>
</gene>
<dbReference type="PRINTS" id="PR01217">
    <property type="entry name" value="PRICHEXTENSN"/>
</dbReference>
<name>A0A4S2MJ29_9PEZI</name>
<dbReference type="PANTHER" id="PTHR24185:SF4">
    <property type="entry name" value="SERINE HYDROLASE, PUTATIVE (AFU_ORTHOLOGUE AFUA_2G07870)-RELATED"/>
    <property type="match status" value="1"/>
</dbReference>
<feature type="compositionally biased region" description="Low complexity" evidence="3">
    <location>
        <begin position="926"/>
        <end position="935"/>
    </location>
</feature>
<dbReference type="Gene3D" id="3.40.1090.10">
    <property type="entry name" value="Cytosolic phospholipase A2 catalytic domain"/>
    <property type="match status" value="1"/>
</dbReference>
<feature type="compositionally biased region" description="Pro residues" evidence="3">
    <location>
        <begin position="662"/>
        <end position="683"/>
    </location>
</feature>
<feature type="compositionally biased region" description="Pro residues" evidence="3">
    <location>
        <begin position="712"/>
        <end position="741"/>
    </location>
</feature>
<keyword evidence="1" id="KW-0443">Lipid metabolism</keyword>
<feature type="compositionally biased region" description="Pro residues" evidence="3">
    <location>
        <begin position="779"/>
        <end position="798"/>
    </location>
</feature>
<dbReference type="Proteomes" id="UP000298138">
    <property type="component" value="Unassembled WGS sequence"/>
</dbReference>
<dbReference type="PROSITE" id="PS51635">
    <property type="entry name" value="PNPLA"/>
    <property type="match status" value="1"/>
</dbReference>
<dbReference type="EMBL" id="ML220167">
    <property type="protein sequence ID" value="TGZ76755.1"/>
    <property type="molecule type" value="Genomic_DNA"/>
</dbReference>
<dbReference type="GO" id="GO:0019369">
    <property type="term" value="P:arachidonate metabolic process"/>
    <property type="evidence" value="ECO:0007669"/>
    <property type="project" value="TreeGrafter"/>
</dbReference>
<feature type="compositionally biased region" description="Pro residues" evidence="3">
    <location>
        <begin position="813"/>
        <end position="823"/>
    </location>
</feature>
<dbReference type="InterPro" id="IPR002641">
    <property type="entry name" value="PNPLA_dom"/>
</dbReference>
<feature type="compositionally biased region" description="Basic residues" evidence="3">
    <location>
        <begin position="915"/>
        <end position="925"/>
    </location>
</feature>
<dbReference type="InParanoid" id="A0A4S2MJ29"/>
<evidence type="ECO:0000259" key="4">
    <source>
        <dbReference type="PROSITE" id="PS51635"/>
    </source>
</evidence>
<feature type="compositionally biased region" description="Polar residues" evidence="3">
    <location>
        <begin position="374"/>
        <end position="384"/>
    </location>
</feature>
<feature type="compositionally biased region" description="Low complexity" evidence="3">
    <location>
        <begin position="799"/>
        <end position="812"/>
    </location>
</feature>
<dbReference type="InterPro" id="IPR016035">
    <property type="entry name" value="Acyl_Trfase/lysoPLipase"/>
</dbReference>
<feature type="compositionally biased region" description="Low complexity" evidence="3">
    <location>
        <begin position="684"/>
        <end position="693"/>
    </location>
</feature>
<dbReference type="STRING" id="341454.A0A4S2MJ29"/>
<evidence type="ECO:0000256" key="2">
    <source>
        <dbReference type="PROSITE-ProRule" id="PRU01161"/>
    </source>
</evidence>
<keyword evidence="6" id="KW-1185">Reference proteome</keyword>
<feature type="compositionally biased region" description="Low complexity" evidence="3">
    <location>
        <begin position="385"/>
        <end position="407"/>
    </location>
</feature>
<dbReference type="GO" id="GO:0016020">
    <property type="term" value="C:membrane"/>
    <property type="evidence" value="ECO:0007669"/>
    <property type="project" value="TreeGrafter"/>
</dbReference>
<sequence>MNAAMIGMHSWYSLIPTTLPQSPNRPPPRQTHRRARPTTRFGPSSGRLALKTPPSKLSTPYASPPDRCCLAKLVHSSIEPSNTPNAILKDSSIHDTTQSDHDRTAPMNANAFAGYDYNPSTGTYTKNPNWRPSPVGSQPSLPLTSASSGVPPPRPPKEPASNADGQIIKESQYDSQAAELDSEPRYSMDSLTQQTLQQLQLQAAPTAPAGPCKARILSLDGGGIRGYSTLIILQELMHQVYVYTHNGKGPKTPADLPRPCDYFDLIAGNGTGGLIALMLGRMRMNVETCKETYVSLTRFVFITDKTLLGMPYGKTLFKASRLEEAIKYCVESATRFDHLPIIPGSPPPDDEGSSYVRPSHRRSDSWRRHRRESNSSLGTISGRTSRQGGYESGRSSSRLSNSSGRGSINAPLLDSREGACRTFVTAMLKGSRKNTPPVLLRSYPSSAESVASYKTTIWEAGRATCATAQAFKPITIDQTTFLDEGFGRYNPAFEVLEEVREHEFPDAHICPFVSIGTGKRPKSQIGTESRREWWEGVAFDEFAEAKRRLIRRTDDCERVHRELVDGIEGGRPRLAKSGVAAEDYYRFNVEVGVGEFGMNEWNRLADVATGTRRYLAQRETARFVKECAMKLVEAGRAPKQAQVFPSVQMASQLQKPQKSSPPLRPRTPSEPIPPHQIPAPRPPVVHQQQQPSSRPSPPAMDEKEVFVGSYPGPIPAAKPPQYTTPPPGQPHPYARPPPALPPQAVQRYNNGTHQTPPPSQHPAYQPPYAGTPPQQSPYAKPPGRPNDPPYPEQSPFPVLPQRNNPSQPSQPQQAPPPRPPLPPGIASASQSQQQPPPPAPQAPKSSSPEAPIPVATMTPPGQTSIIASKPGKVVLPQKPVRYGDNDDTPNPEIRVTSPTTVAGGSDDEEEEGVGRRRRRRLRSRSRGTGLDEIDE</sequence>
<evidence type="ECO:0000256" key="1">
    <source>
        <dbReference type="ARBA" id="ARBA00023098"/>
    </source>
</evidence>
<organism evidence="5 6">
    <name type="scientific">Ascodesmis nigricans</name>
    <dbReference type="NCBI Taxonomy" id="341454"/>
    <lineage>
        <taxon>Eukaryota</taxon>
        <taxon>Fungi</taxon>
        <taxon>Dikarya</taxon>
        <taxon>Ascomycota</taxon>
        <taxon>Pezizomycotina</taxon>
        <taxon>Pezizomycetes</taxon>
        <taxon>Pezizales</taxon>
        <taxon>Ascodesmidaceae</taxon>
        <taxon>Ascodesmis</taxon>
    </lineage>
</organism>
<feature type="region of interest" description="Disordered" evidence="3">
    <location>
        <begin position="80"/>
        <end position="166"/>
    </location>
</feature>
<comment type="caution">
    <text evidence="2">Lacks conserved residue(s) required for the propagation of feature annotation.</text>
</comment>
<evidence type="ECO:0000256" key="3">
    <source>
        <dbReference type="SAM" id="MobiDB-lite"/>
    </source>
</evidence>
<feature type="domain" description="PNPLA" evidence="4">
    <location>
        <begin position="217"/>
        <end position="496"/>
    </location>
</feature>
<dbReference type="GO" id="GO:0046486">
    <property type="term" value="P:glycerolipid metabolic process"/>
    <property type="evidence" value="ECO:0007669"/>
    <property type="project" value="UniProtKB-ARBA"/>
</dbReference>
<dbReference type="GO" id="GO:0047499">
    <property type="term" value="F:calcium-independent phospholipase A2 activity"/>
    <property type="evidence" value="ECO:0007669"/>
    <property type="project" value="TreeGrafter"/>
</dbReference>